<dbReference type="SUPFAM" id="SSF55073">
    <property type="entry name" value="Nucleotide cyclase"/>
    <property type="match status" value="1"/>
</dbReference>
<dbReference type="SUPFAM" id="SSF55785">
    <property type="entry name" value="PYP-like sensor domain (PAS domain)"/>
    <property type="match status" value="2"/>
</dbReference>
<dbReference type="AlphaFoldDB" id="D7DKQ5"/>
<dbReference type="FunFam" id="3.20.20.450:FF:000001">
    <property type="entry name" value="Cyclic di-GMP phosphodiesterase yahA"/>
    <property type="match status" value="1"/>
</dbReference>
<sequence>MLLRNRYILLVTISYFVLALLWIFLSDQLLSIFTDINSIVWLSTAKGVFFVFASALGFFFALRAMPLSNDASNLRLQDVVFSGVLFERRSAWLTYVFAIIVTLLMLFVRMHMGLNADHRPLMILFMLPILLSALLGGLGPGLLATFLASIGTDYLVIQPLHSFEISDKYDLIQWSTLIFSGLILSIFSEMLMRMRARAENNLKLLNVAVSGTADAVFVKDKIGRYLIVNQAAANFAGMPMAEILGKDDYFLFPESSAKAVMLQDQKVMDSRRTQSHEESVVSFGGKSMVFDVTKGPMFDAAGNVIGLFGISRDITERKQAEINLQIAAVAFESQNSVMITDASLNILRVNKAFTDIFGYTAEEAVGKTAKLLRSGSQDADFYEHIWHEVNTTGSWQGEILNRHKNGQLLSNLLSISVVKSKDGVVTHYVGSHVDITERKAAADKILHIAFHDLLTQLPNRQLFNDRLKQAIASSARTSQIGALLLIDLDNFKTLNDTLGHDIGDLLLQQVAERLNLNVREGDTVARLGGDEFVILLEDLSDNALDAATSAEVLGDKILVALNQPYVLGSNHYHTTSSIGVTMFEGHQLMIADLLKQADISMYQAKKAGRNTLRFFDPKMQEAFNIRATLEIELRRALESKQFQLYYQVQVDQLARPFGAEVLIRWIHPERGMISPLDFIPLAEETGLILPIGEWVLDTACAQLEVWQKEKSTKNLTLSVNVSAKQFSQADFVRQVQAKLSRYNVKPQHLKLELTESILLEHVDNIVISMVALESIGVQFSLDDFGTGYSSLQYLKMLPLNQLKIDQSFVRDIVEDSNDRSIVGTIIAMAKNLGFEVIAEGVETEAQKELLLSKGCQHFQGYLFGKPMPIEQFGSLLKLK</sequence>
<dbReference type="HOGENOM" id="CLU_000445_70_20_4"/>
<dbReference type="CDD" id="cd00130">
    <property type="entry name" value="PAS"/>
    <property type="match status" value="2"/>
</dbReference>
<dbReference type="Gene3D" id="3.30.70.270">
    <property type="match status" value="1"/>
</dbReference>
<feature type="transmembrane region" description="Helical" evidence="11">
    <location>
        <begin position="171"/>
        <end position="192"/>
    </location>
</feature>
<dbReference type="InterPro" id="IPR001633">
    <property type="entry name" value="EAL_dom"/>
</dbReference>
<evidence type="ECO:0000256" key="8">
    <source>
        <dbReference type="ARBA" id="ARBA00022989"/>
    </source>
</evidence>
<evidence type="ECO:0000313" key="17">
    <source>
        <dbReference type="Proteomes" id="UP000000383"/>
    </source>
</evidence>
<name>D7DKQ5_METV0</name>
<keyword evidence="9" id="KW-0902">Two-component regulatory system</keyword>
<dbReference type="InterPro" id="IPR029787">
    <property type="entry name" value="Nucleotide_cyclase"/>
</dbReference>
<dbReference type="KEGG" id="meh:M301_2133"/>
<dbReference type="GO" id="GO:0000160">
    <property type="term" value="P:phosphorelay signal transduction system"/>
    <property type="evidence" value="ECO:0007669"/>
    <property type="project" value="UniProtKB-KW"/>
</dbReference>
<keyword evidence="7" id="KW-0067">ATP-binding</keyword>
<dbReference type="RefSeq" id="WP_013148809.1">
    <property type="nucleotide sequence ID" value="NC_014207.1"/>
</dbReference>
<dbReference type="Gene3D" id="3.20.20.450">
    <property type="entry name" value="EAL domain"/>
    <property type="match status" value="1"/>
</dbReference>
<organism evidence="16 17">
    <name type="scientific">Methylotenera versatilis (strain 301)</name>
    <dbReference type="NCBI Taxonomy" id="666681"/>
    <lineage>
        <taxon>Bacteria</taxon>
        <taxon>Pseudomonadati</taxon>
        <taxon>Pseudomonadota</taxon>
        <taxon>Betaproteobacteria</taxon>
        <taxon>Nitrosomonadales</taxon>
        <taxon>Methylophilaceae</taxon>
        <taxon>Methylotenera</taxon>
    </lineage>
</organism>
<dbReference type="NCBIfam" id="TIGR00254">
    <property type="entry name" value="GGDEF"/>
    <property type="match status" value="1"/>
</dbReference>
<evidence type="ECO:0000313" key="16">
    <source>
        <dbReference type="EMBL" id="ADI30501.1"/>
    </source>
</evidence>
<dbReference type="InterPro" id="IPR038318">
    <property type="entry name" value="KdpD_sf"/>
</dbReference>
<evidence type="ECO:0000256" key="1">
    <source>
        <dbReference type="ARBA" id="ARBA00004141"/>
    </source>
</evidence>
<comment type="subcellular location">
    <subcellularLocation>
        <location evidence="1">Membrane</location>
        <topology evidence="1">Multi-pass membrane protein</topology>
    </subcellularLocation>
</comment>
<dbReference type="SUPFAM" id="SSF141868">
    <property type="entry name" value="EAL domain-like"/>
    <property type="match status" value="1"/>
</dbReference>
<feature type="transmembrane region" description="Helical" evidence="11">
    <location>
        <begin position="6"/>
        <end position="26"/>
    </location>
</feature>
<dbReference type="PROSITE" id="PS50112">
    <property type="entry name" value="PAS"/>
    <property type="match status" value="2"/>
</dbReference>
<feature type="domain" description="PAS" evidence="12">
    <location>
        <begin position="337"/>
        <end position="368"/>
    </location>
</feature>
<evidence type="ECO:0000256" key="7">
    <source>
        <dbReference type="ARBA" id="ARBA00022840"/>
    </source>
</evidence>
<keyword evidence="10 11" id="KW-0472">Membrane</keyword>
<dbReference type="eggNOG" id="COG5001">
    <property type="taxonomic scope" value="Bacteria"/>
</dbReference>
<evidence type="ECO:0000256" key="4">
    <source>
        <dbReference type="ARBA" id="ARBA00022692"/>
    </source>
</evidence>
<feature type="domain" description="EAL" evidence="14">
    <location>
        <begin position="626"/>
        <end position="879"/>
    </location>
</feature>
<evidence type="ECO:0000259" key="13">
    <source>
        <dbReference type="PROSITE" id="PS50113"/>
    </source>
</evidence>
<evidence type="ECO:0000259" key="15">
    <source>
        <dbReference type="PROSITE" id="PS50887"/>
    </source>
</evidence>
<dbReference type="InterPro" id="IPR000700">
    <property type="entry name" value="PAS-assoc_C"/>
</dbReference>
<dbReference type="InterPro" id="IPR025201">
    <property type="entry name" value="KdpD_TM"/>
</dbReference>
<dbReference type="Gene3D" id="1.20.120.620">
    <property type="entry name" value="Backbone structure of the membrane domain of e. Coli histidine kinase receptor kdpd"/>
    <property type="match status" value="1"/>
</dbReference>
<gene>
    <name evidence="16" type="ordered locus">M301_2133</name>
</gene>
<feature type="domain" description="PAC" evidence="13">
    <location>
        <begin position="393"/>
        <end position="447"/>
    </location>
</feature>
<keyword evidence="6" id="KW-0418">Kinase</keyword>
<feature type="transmembrane region" description="Helical" evidence="11">
    <location>
        <begin position="92"/>
        <end position="109"/>
    </location>
</feature>
<evidence type="ECO:0000256" key="6">
    <source>
        <dbReference type="ARBA" id="ARBA00022777"/>
    </source>
</evidence>
<dbReference type="Pfam" id="PF00563">
    <property type="entry name" value="EAL"/>
    <property type="match status" value="1"/>
</dbReference>
<dbReference type="GO" id="GO:0016020">
    <property type="term" value="C:membrane"/>
    <property type="evidence" value="ECO:0007669"/>
    <property type="project" value="UniProtKB-SubCell"/>
</dbReference>
<evidence type="ECO:0000256" key="5">
    <source>
        <dbReference type="ARBA" id="ARBA00022741"/>
    </source>
</evidence>
<evidence type="ECO:0000256" key="11">
    <source>
        <dbReference type="SAM" id="Phobius"/>
    </source>
</evidence>
<dbReference type="SMART" id="SM00267">
    <property type="entry name" value="GGDEF"/>
    <property type="match status" value="1"/>
</dbReference>
<dbReference type="SMART" id="SM00091">
    <property type="entry name" value="PAS"/>
    <property type="match status" value="2"/>
</dbReference>
<evidence type="ECO:0000256" key="2">
    <source>
        <dbReference type="ARBA" id="ARBA00022553"/>
    </source>
</evidence>
<feature type="transmembrane region" description="Helical" evidence="11">
    <location>
        <begin position="121"/>
        <end position="151"/>
    </location>
</feature>
<protein>
    <submittedName>
        <fullName evidence="16">Diguanylate cyclase/phosphodiesterase with PAS/PAC sensor(S)</fullName>
    </submittedName>
</protein>
<dbReference type="PROSITE" id="PS50887">
    <property type="entry name" value="GGDEF"/>
    <property type="match status" value="1"/>
</dbReference>
<dbReference type="InterPro" id="IPR043128">
    <property type="entry name" value="Rev_trsase/Diguanyl_cyclase"/>
</dbReference>
<proteinExistence type="predicted"/>
<dbReference type="CDD" id="cd01948">
    <property type="entry name" value="EAL"/>
    <property type="match status" value="1"/>
</dbReference>
<feature type="transmembrane region" description="Helical" evidence="11">
    <location>
        <begin position="38"/>
        <end position="62"/>
    </location>
</feature>
<dbReference type="STRING" id="666681.M301_2133"/>
<reference evidence="16 17" key="2">
    <citation type="journal article" date="2011" name="J. Bacteriol.">
        <title>Genomes of three methylotrophs from a single niche uncover genetic and metabolic divergence of Methylophilaceae.</title>
        <authorList>
            <person name="Lapidus A."/>
            <person name="Clum A."/>
            <person name="Labutti K."/>
            <person name="Kaluzhnaya M.G."/>
            <person name="Lim S."/>
            <person name="Beck D.A."/>
            <person name="Glavina Del Rio T."/>
            <person name="Nolan M."/>
            <person name="Mavromatis K."/>
            <person name="Huntemann M."/>
            <person name="Lucas S."/>
            <person name="Lidstrom M.E."/>
            <person name="Ivanova N."/>
            <person name="Chistoserdova L."/>
        </authorList>
    </citation>
    <scope>NUCLEOTIDE SEQUENCE [LARGE SCALE GENOMIC DNA]</scope>
    <source>
        <strain evidence="16 17">301</strain>
    </source>
</reference>
<keyword evidence="5" id="KW-0547">Nucleotide-binding</keyword>
<dbReference type="Pfam" id="PF00990">
    <property type="entry name" value="GGDEF"/>
    <property type="match status" value="1"/>
</dbReference>
<dbReference type="GO" id="GO:0016301">
    <property type="term" value="F:kinase activity"/>
    <property type="evidence" value="ECO:0007669"/>
    <property type="project" value="UniProtKB-KW"/>
</dbReference>
<evidence type="ECO:0000259" key="12">
    <source>
        <dbReference type="PROSITE" id="PS50112"/>
    </source>
</evidence>
<feature type="domain" description="PAS" evidence="12">
    <location>
        <begin position="201"/>
        <end position="271"/>
    </location>
</feature>
<keyword evidence="4 11" id="KW-0812">Transmembrane</keyword>
<dbReference type="Gene3D" id="3.30.450.20">
    <property type="entry name" value="PAS domain"/>
    <property type="match status" value="2"/>
</dbReference>
<dbReference type="eggNOG" id="COG2205">
    <property type="taxonomic scope" value="Bacteria"/>
</dbReference>
<dbReference type="PROSITE" id="PS50883">
    <property type="entry name" value="EAL"/>
    <property type="match status" value="1"/>
</dbReference>
<dbReference type="Proteomes" id="UP000000383">
    <property type="component" value="Chromosome"/>
</dbReference>
<dbReference type="InterPro" id="IPR000160">
    <property type="entry name" value="GGDEF_dom"/>
</dbReference>
<dbReference type="PROSITE" id="PS50113">
    <property type="entry name" value="PAC"/>
    <property type="match status" value="2"/>
</dbReference>
<keyword evidence="17" id="KW-1185">Reference proteome</keyword>
<dbReference type="InterPro" id="IPR035919">
    <property type="entry name" value="EAL_sf"/>
</dbReference>
<dbReference type="GO" id="GO:0005524">
    <property type="term" value="F:ATP binding"/>
    <property type="evidence" value="ECO:0007669"/>
    <property type="project" value="UniProtKB-KW"/>
</dbReference>
<dbReference type="InterPro" id="IPR035965">
    <property type="entry name" value="PAS-like_dom_sf"/>
</dbReference>
<evidence type="ECO:0000256" key="10">
    <source>
        <dbReference type="ARBA" id="ARBA00023136"/>
    </source>
</evidence>
<reference evidence="17" key="1">
    <citation type="submission" date="2010-05" db="EMBL/GenBank/DDBJ databases">
        <title>Complete sequence of Methylotenera sp. 301.</title>
        <authorList>
            <person name="Lucas S."/>
            <person name="Copeland A."/>
            <person name="Lapidus A."/>
            <person name="Cheng J.-F."/>
            <person name="Bruce D."/>
            <person name="Goodwin L."/>
            <person name="Pitluck S."/>
            <person name="Clum A."/>
            <person name="Land M."/>
            <person name="Hauser L."/>
            <person name="Kyrpides N."/>
            <person name="Ivanova N."/>
            <person name="Chistoservova L."/>
            <person name="Kalyuzhnaya M."/>
            <person name="Woyke T."/>
        </authorList>
    </citation>
    <scope>NUCLEOTIDE SEQUENCE [LARGE SCALE GENOMIC DNA]</scope>
    <source>
        <strain evidence="17">301</strain>
    </source>
</reference>
<keyword evidence="2" id="KW-0597">Phosphoprotein</keyword>
<evidence type="ECO:0000256" key="3">
    <source>
        <dbReference type="ARBA" id="ARBA00022679"/>
    </source>
</evidence>
<evidence type="ECO:0000259" key="14">
    <source>
        <dbReference type="PROSITE" id="PS50883"/>
    </source>
</evidence>
<dbReference type="SMART" id="SM00052">
    <property type="entry name" value="EAL"/>
    <property type="match status" value="1"/>
</dbReference>
<dbReference type="Pfam" id="PF13493">
    <property type="entry name" value="DUF4118"/>
    <property type="match status" value="1"/>
</dbReference>
<evidence type="ECO:0000256" key="9">
    <source>
        <dbReference type="ARBA" id="ARBA00023012"/>
    </source>
</evidence>
<dbReference type="NCBIfam" id="TIGR00229">
    <property type="entry name" value="sensory_box"/>
    <property type="match status" value="2"/>
</dbReference>
<feature type="domain" description="GGDEF" evidence="15">
    <location>
        <begin position="479"/>
        <end position="617"/>
    </location>
</feature>
<dbReference type="InterPro" id="IPR001610">
    <property type="entry name" value="PAC"/>
</dbReference>
<dbReference type="EMBL" id="CP002056">
    <property type="protein sequence ID" value="ADI30501.1"/>
    <property type="molecule type" value="Genomic_DNA"/>
</dbReference>
<accession>D7DKQ5</accession>
<dbReference type="InterPro" id="IPR000014">
    <property type="entry name" value="PAS"/>
</dbReference>
<keyword evidence="3" id="KW-0808">Transferase</keyword>
<feature type="domain" description="PAC" evidence="13">
    <location>
        <begin position="274"/>
        <end position="326"/>
    </location>
</feature>
<keyword evidence="8 11" id="KW-1133">Transmembrane helix</keyword>
<dbReference type="CDD" id="cd01949">
    <property type="entry name" value="GGDEF"/>
    <property type="match status" value="1"/>
</dbReference>
<dbReference type="InterPro" id="IPR013656">
    <property type="entry name" value="PAS_4"/>
</dbReference>
<dbReference type="PANTHER" id="PTHR44757">
    <property type="entry name" value="DIGUANYLATE CYCLASE DGCP"/>
    <property type="match status" value="1"/>
</dbReference>
<dbReference type="PANTHER" id="PTHR44757:SF2">
    <property type="entry name" value="BIOFILM ARCHITECTURE MAINTENANCE PROTEIN MBAA"/>
    <property type="match status" value="1"/>
</dbReference>
<dbReference type="InterPro" id="IPR052155">
    <property type="entry name" value="Biofilm_reg_signaling"/>
</dbReference>
<dbReference type="SMART" id="SM00086">
    <property type="entry name" value="PAC"/>
    <property type="match status" value="2"/>
</dbReference>
<dbReference type="Pfam" id="PF13426">
    <property type="entry name" value="PAS_9"/>
    <property type="match status" value="1"/>
</dbReference>
<dbReference type="Pfam" id="PF08448">
    <property type="entry name" value="PAS_4"/>
    <property type="match status" value="1"/>
</dbReference>